<evidence type="ECO:0000259" key="9">
    <source>
        <dbReference type="Pfam" id="PF00535"/>
    </source>
</evidence>
<evidence type="ECO:0000256" key="3">
    <source>
        <dbReference type="ARBA" id="ARBA00022679"/>
    </source>
</evidence>
<keyword evidence="5" id="KW-0448">Lipopolysaccharide biosynthesis</keyword>
<evidence type="ECO:0000313" key="11">
    <source>
        <dbReference type="Proteomes" id="UP000235460"/>
    </source>
</evidence>
<dbReference type="AlphaFoldDB" id="A0A2N7PN93"/>
<dbReference type="Pfam" id="PF00535">
    <property type="entry name" value="Glycos_transf_2"/>
    <property type="match status" value="1"/>
</dbReference>
<dbReference type="SUPFAM" id="SSF53448">
    <property type="entry name" value="Nucleotide-diphospho-sugar transferases"/>
    <property type="match status" value="1"/>
</dbReference>
<dbReference type="GO" id="GO:0005886">
    <property type="term" value="C:plasma membrane"/>
    <property type="evidence" value="ECO:0007669"/>
    <property type="project" value="TreeGrafter"/>
</dbReference>
<proteinExistence type="predicted"/>
<evidence type="ECO:0000256" key="7">
    <source>
        <dbReference type="ARBA" id="ARBA00023136"/>
    </source>
</evidence>
<organism evidence="10 11">
    <name type="scientific">Thermodesulfobacterium geofontis</name>
    <dbReference type="NCBI Taxonomy" id="1295609"/>
    <lineage>
        <taxon>Bacteria</taxon>
        <taxon>Pseudomonadati</taxon>
        <taxon>Thermodesulfobacteriota</taxon>
        <taxon>Thermodesulfobacteria</taxon>
        <taxon>Thermodesulfobacteriales</taxon>
        <taxon>Thermodesulfobacteriaceae</taxon>
        <taxon>Thermodesulfobacterium</taxon>
    </lineage>
</organism>
<evidence type="ECO:0000256" key="5">
    <source>
        <dbReference type="ARBA" id="ARBA00022985"/>
    </source>
</evidence>
<keyword evidence="4 8" id="KW-0812">Transmembrane</keyword>
<dbReference type="CDD" id="cd04187">
    <property type="entry name" value="DPM1_like_bac"/>
    <property type="match status" value="1"/>
</dbReference>
<dbReference type="Proteomes" id="UP000235460">
    <property type="component" value="Unassembled WGS sequence"/>
</dbReference>
<dbReference type="InterPro" id="IPR001173">
    <property type="entry name" value="Glyco_trans_2-like"/>
</dbReference>
<comment type="caution">
    <text evidence="10">The sequence shown here is derived from an EMBL/GenBank/DDBJ whole genome shotgun (WGS) entry which is preliminary data.</text>
</comment>
<dbReference type="GO" id="GO:0016757">
    <property type="term" value="F:glycosyltransferase activity"/>
    <property type="evidence" value="ECO:0007669"/>
    <property type="project" value="UniProtKB-KW"/>
</dbReference>
<evidence type="ECO:0000256" key="2">
    <source>
        <dbReference type="ARBA" id="ARBA00022676"/>
    </source>
</evidence>
<gene>
    <name evidence="10" type="ORF">C0190_04475</name>
</gene>
<feature type="transmembrane region" description="Helical" evidence="8">
    <location>
        <begin position="264"/>
        <end position="285"/>
    </location>
</feature>
<dbReference type="PANTHER" id="PTHR48090:SF3">
    <property type="entry name" value="UNDECAPRENYL-PHOSPHATE 4-DEOXY-4-FORMAMIDO-L-ARABINOSE TRANSFERASE"/>
    <property type="match status" value="1"/>
</dbReference>
<dbReference type="InterPro" id="IPR050256">
    <property type="entry name" value="Glycosyltransferase_2"/>
</dbReference>
<evidence type="ECO:0000256" key="1">
    <source>
        <dbReference type="ARBA" id="ARBA00022475"/>
    </source>
</evidence>
<feature type="domain" description="Glycosyltransferase 2-like" evidence="9">
    <location>
        <begin position="5"/>
        <end position="141"/>
    </location>
</feature>
<name>A0A2N7PN93_9BACT</name>
<evidence type="ECO:0000256" key="4">
    <source>
        <dbReference type="ARBA" id="ARBA00022692"/>
    </source>
</evidence>
<keyword evidence="7 8" id="KW-0472">Membrane</keyword>
<dbReference type="Gene3D" id="3.90.550.10">
    <property type="entry name" value="Spore Coat Polysaccharide Biosynthesis Protein SpsA, Chain A"/>
    <property type="match status" value="1"/>
</dbReference>
<dbReference type="EMBL" id="PNIK01000063">
    <property type="protein sequence ID" value="PMP66898.1"/>
    <property type="molecule type" value="Genomic_DNA"/>
</dbReference>
<keyword evidence="3 10" id="KW-0808">Transferase</keyword>
<feature type="transmembrane region" description="Helical" evidence="8">
    <location>
        <begin position="238"/>
        <end position="258"/>
    </location>
</feature>
<keyword evidence="1" id="KW-1003">Cell membrane</keyword>
<evidence type="ECO:0000313" key="10">
    <source>
        <dbReference type="EMBL" id="PMP66898.1"/>
    </source>
</evidence>
<protein>
    <submittedName>
        <fullName evidence="10">Glycosyltransferase</fullName>
    </submittedName>
</protein>
<dbReference type="GO" id="GO:0009103">
    <property type="term" value="P:lipopolysaccharide biosynthetic process"/>
    <property type="evidence" value="ECO:0007669"/>
    <property type="project" value="UniProtKB-KW"/>
</dbReference>
<reference evidence="10 11" key="1">
    <citation type="submission" date="2018-01" db="EMBL/GenBank/DDBJ databases">
        <title>Metagenomic assembled genomes from two thermal pools in the Uzon Caldera, Kamchatka, Russia.</title>
        <authorList>
            <person name="Wilkins L."/>
            <person name="Ettinger C."/>
        </authorList>
    </citation>
    <scope>NUCLEOTIDE SEQUENCE [LARGE SCALE GENOMIC DNA]</scope>
    <source>
        <strain evidence="10">ZAV-08</strain>
    </source>
</reference>
<evidence type="ECO:0000256" key="8">
    <source>
        <dbReference type="SAM" id="Phobius"/>
    </source>
</evidence>
<accession>A0A2N7PN93</accession>
<dbReference type="InterPro" id="IPR029044">
    <property type="entry name" value="Nucleotide-diphossugar_trans"/>
</dbReference>
<keyword evidence="6 8" id="KW-1133">Transmembrane helix</keyword>
<dbReference type="PANTHER" id="PTHR48090">
    <property type="entry name" value="UNDECAPRENYL-PHOSPHATE 4-DEOXY-4-FORMAMIDO-L-ARABINOSE TRANSFERASE-RELATED"/>
    <property type="match status" value="1"/>
</dbReference>
<sequence>MKKISLVIPVHNEEKNVPVVYKESKKVLEDLRKNKGYDYEIIFINDGSSDQTLEVLKSLKNSDSFLRILNMDKNRGQAAGLSAGFYHATGEIIVTMDGDGQNDPKYIKDLIKKLEEGYKVVTGYRIKRKAPFLTKILPSRVANWLISLVTGLKVKDNGCSLKAYISPIPKKFQIPHGFHRFIPALFGVKNEEVCEIPVIDRPRLYGKTHYGLKRTFEVIRDLLTIPFILRNPLKFERFFKHFFIFSIIFIITNPIIALTLNLPYFWIILIEAFFLILSTINYIIWKNLNRFNKAQKEGVFRVEEIF</sequence>
<keyword evidence="2" id="KW-0328">Glycosyltransferase</keyword>
<evidence type="ECO:0000256" key="6">
    <source>
        <dbReference type="ARBA" id="ARBA00022989"/>
    </source>
</evidence>